<evidence type="ECO:0008006" key="4">
    <source>
        <dbReference type="Google" id="ProtNLM"/>
    </source>
</evidence>
<dbReference type="PANTHER" id="PTHR46780">
    <property type="entry name" value="PROTEIN EVA-1"/>
    <property type="match status" value="1"/>
</dbReference>
<accession>A0AAD9UJ08</accession>
<keyword evidence="3" id="KW-1185">Reference proteome</keyword>
<sequence length="361" mass="40718">MQRAQYGRMRRGRCVKRDFGYLGCAANVLSIADNLCSGRAKCSVPVYETFGHLRPCSELESYFEATFTCVKVSFRESQCSPNDPAVPVTSSTSVASWNTGQSPGGATGRCSYQLHVQSGQRWKLTLLDFTSVSPKKTATKPNLANEISAPRDVPTCLKYARVQEGNHTDFVVCGGHSRVRTVYLSQSHSVKVDFLADRWRTDAVEPKFIFRFEVIGCPDPIVASNVRWQRQGDDVIFYCKESEQKWRMRCHGGLWLGKHLECLTKPRDRQWNNKWRNDSQSVTHDMVLMIMLGVSIGVIIGVMLLLIATVSINRRQSEVPEQVPLSVLPTVTGRNLKLRAYCCSQLPRCAHPRWANHQHPP</sequence>
<evidence type="ECO:0000256" key="1">
    <source>
        <dbReference type="SAM" id="Phobius"/>
    </source>
</evidence>
<reference evidence="2" key="1">
    <citation type="journal article" date="2023" name="Mol. Biol. Evol.">
        <title>Third-Generation Sequencing Reveals the Adaptive Role of the Epigenome in Three Deep-Sea Polychaetes.</title>
        <authorList>
            <person name="Perez M."/>
            <person name="Aroh O."/>
            <person name="Sun Y."/>
            <person name="Lan Y."/>
            <person name="Juniper S.K."/>
            <person name="Young C.R."/>
            <person name="Angers B."/>
            <person name="Qian P.Y."/>
        </authorList>
    </citation>
    <scope>NUCLEOTIDE SEQUENCE</scope>
    <source>
        <strain evidence="2">R07B-5</strain>
    </source>
</reference>
<dbReference type="Proteomes" id="UP001209878">
    <property type="component" value="Unassembled WGS sequence"/>
</dbReference>
<comment type="caution">
    <text evidence="2">The sequence shown here is derived from an EMBL/GenBank/DDBJ whole genome shotgun (WGS) entry which is preliminary data.</text>
</comment>
<dbReference type="EMBL" id="JAODUO010000062">
    <property type="protein sequence ID" value="KAK2191037.1"/>
    <property type="molecule type" value="Genomic_DNA"/>
</dbReference>
<protein>
    <recommendedName>
        <fullName evidence="4">SUEL-type lectin domain-containing protein</fullName>
    </recommendedName>
</protein>
<feature type="transmembrane region" description="Helical" evidence="1">
    <location>
        <begin position="286"/>
        <end position="308"/>
    </location>
</feature>
<dbReference type="CDD" id="cd22823">
    <property type="entry name" value="Gal_Rha_Lectin"/>
    <property type="match status" value="1"/>
</dbReference>
<evidence type="ECO:0000313" key="3">
    <source>
        <dbReference type="Proteomes" id="UP001209878"/>
    </source>
</evidence>
<organism evidence="2 3">
    <name type="scientific">Ridgeia piscesae</name>
    <name type="common">Tubeworm</name>
    <dbReference type="NCBI Taxonomy" id="27915"/>
    <lineage>
        <taxon>Eukaryota</taxon>
        <taxon>Metazoa</taxon>
        <taxon>Spiralia</taxon>
        <taxon>Lophotrochozoa</taxon>
        <taxon>Annelida</taxon>
        <taxon>Polychaeta</taxon>
        <taxon>Sedentaria</taxon>
        <taxon>Canalipalpata</taxon>
        <taxon>Sabellida</taxon>
        <taxon>Siboglinidae</taxon>
        <taxon>Ridgeia</taxon>
    </lineage>
</organism>
<dbReference type="Gene3D" id="2.60.120.740">
    <property type="match status" value="1"/>
</dbReference>
<gene>
    <name evidence="2" type="ORF">NP493_62g05012</name>
</gene>
<keyword evidence="1" id="KW-0812">Transmembrane</keyword>
<keyword evidence="1" id="KW-0472">Membrane</keyword>
<dbReference type="AlphaFoldDB" id="A0AAD9UJ08"/>
<keyword evidence="1" id="KW-1133">Transmembrane helix</keyword>
<proteinExistence type="predicted"/>
<name>A0AAD9UJ08_RIDPI</name>
<evidence type="ECO:0000313" key="2">
    <source>
        <dbReference type="EMBL" id="KAK2191037.1"/>
    </source>
</evidence>
<dbReference type="InterPro" id="IPR043159">
    <property type="entry name" value="Lectin_gal-bd_sf"/>
</dbReference>